<name>A0ABD0WMK7_UMBPY</name>
<dbReference type="PROSITE" id="PS00678">
    <property type="entry name" value="WD_REPEATS_1"/>
    <property type="match status" value="2"/>
</dbReference>
<dbReference type="InterPro" id="IPR011047">
    <property type="entry name" value="Quinoprotein_ADH-like_sf"/>
</dbReference>
<dbReference type="PANTHER" id="PTHR45048:SF1">
    <property type="entry name" value="WD REPEAT-CONTAINING PROTEIN 88"/>
    <property type="match status" value="1"/>
</dbReference>
<evidence type="ECO:0000256" key="1">
    <source>
        <dbReference type="ARBA" id="ARBA00022574"/>
    </source>
</evidence>
<dbReference type="AlphaFoldDB" id="A0ABD0WMK7"/>
<protein>
    <submittedName>
        <fullName evidence="4">Uncharacterized protein</fullName>
    </submittedName>
</protein>
<gene>
    <name evidence="4" type="ORF">UPYG_G00164230</name>
</gene>
<keyword evidence="5" id="KW-1185">Reference proteome</keyword>
<organism evidence="4 5">
    <name type="scientific">Umbra pygmaea</name>
    <name type="common">Eastern mudminnow</name>
    <dbReference type="NCBI Taxonomy" id="75934"/>
    <lineage>
        <taxon>Eukaryota</taxon>
        <taxon>Metazoa</taxon>
        <taxon>Chordata</taxon>
        <taxon>Craniata</taxon>
        <taxon>Vertebrata</taxon>
        <taxon>Euteleostomi</taxon>
        <taxon>Actinopterygii</taxon>
        <taxon>Neopterygii</taxon>
        <taxon>Teleostei</taxon>
        <taxon>Protacanthopterygii</taxon>
        <taxon>Esociformes</taxon>
        <taxon>Umbridae</taxon>
        <taxon>Umbra</taxon>
    </lineage>
</organism>
<reference evidence="4 5" key="1">
    <citation type="submission" date="2024-06" db="EMBL/GenBank/DDBJ databases">
        <authorList>
            <person name="Pan Q."/>
            <person name="Wen M."/>
            <person name="Jouanno E."/>
            <person name="Zahm M."/>
            <person name="Klopp C."/>
            <person name="Cabau C."/>
            <person name="Louis A."/>
            <person name="Berthelot C."/>
            <person name="Parey E."/>
            <person name="Roest Crollius H."/>
            <person name="Montfort J."/>
            <person name="Robinson-Rechavi M."/>
            <person name="Bouchez O."/>
            <person name="Lampietro C."/>
            <person name="Lopez Roques C."/>
            <person name="Donnadieu C."/>
            <person name="Postlethwait J."/>
            <person name="Bobe J."/>
            <person name="Verreycken H."/>
            <person name="Guiguen Y."/>
        </authorList>
    </citation>
    <scope>NUCLEOTIDE SEQUENCE [LARGE SCALE GENOMIC DNA]</scope>
    <source>
        <strain evidence="4">Up_M1</strain>
        <tissue evidence="4">Testis</tissue>
    </source>
</reference>
<accession>A0ABD0WMK7</accession>
<dbReference type="InterPro" id="IPR015943">
    <property type="entry name" value="WD40/YVTN_repeat-like_dom_sf"/>
</dbReference>
<proteinExistence type="predicted"/>
<sequence length="180" mass="19969">MSRRNIDPLALDETIDKRKENDVESVSLCEHQPLAQIPIKVLRGHTGAVTSCHFCFSDTRVLTGSQDKTARLWDTESGATLLAFEGGHALTISECVLVPDKNRLITASWDKRIHAWDLETGKILWTAVQDGLVTSCDISGDGRYVVSSSYPENIMYLNSADTGERIFQIRDALTPACFHC</sequence>
<evidence type="ECO:0000313" key="4">
    <source>
        <dbReference type="EMBL" id="KAL0977977.1"/>
    </source>
</evidence>
<comment type="caution">
    <text evidence="4">The sequence shown here is derived from an EMBL/GenBank/DDBJ whole genome shotgun (WGS) entry which is preliminary data.</text>
</comment>
<dbReference type="Pfam" id="PF00400">
    <property type="entry name" value="WD40"/>
    <property type="match status" value="3"/>
</dbReference>
<dbReference type="SUPFAM" id="SSF50998">
    <property type="entry name" value="Quinoprotein alcohol dehydrogenase-like"/>
    <property type="match status" value="1"/>
</dbReference>
<dbReference type="Gene3D" id="2.130.10.10">
    <property type="entry name" value="YVTN repeat-like/Quinoprotein amine dehydrogenase"/>
    <property type="match status" value="1"/>
</dbReference>
<dbReference type="PROSITE" id="PS50082">
    <property type="entry name" value="WD_REPEATS_2"/>
    <property type="match status" value="2"/>
</dbReference>
<evidence type="ECO:0000256" key="2">
    <source>
        <dbReference type="ARBA" id="ARBA00022737"/>
    </source>
</evidence>
<dbReference type="Proteomes" id="UP001557470">
    <property type="component" value="Unassembled WGS sequence"/>
</dbReference>
<dbReference type="PROSITE" id="PS50294">
    <property type="entry name" value="WD_REPEATS_REGION"/>
    <property type="match status" value="2"/>
</dbReference>
<keyword evidence="1 3" id="KW-0853">WD repeat</keyword>
<feature type="repeat" description="WD" evidence="3">
    <location>
        <begin position="85"/>
        <end position="126"/>
    </location>
</feature>
<dbReference type="PANTHER" id="PTHR45048">
    <property type="match status" value="1"/>
</dbReference>
<dbReference type="EMBL" id="JAGEUA010000005">
    <property type="protein sequence ID" value="KAL0977977.1"/>
    <property type="molecule type" value="Genomic_DNA"/>
</dbReference>
<dbReference type="InterPro" id="IPR001680">
    <property type="entry name" value="WD40_rpt"/>
</dbReference>
<evidence type="ECO:0000313" key="5">
    <source>
        <dbReference type="Proteomes" id="UP001557470"/>
    </source>
</evidence>
<dbReference type="SMART" id="SM00320">
    <property type="entry name" value="WD40"/>
    <property type="match status" value="3"/>
</dbReference>
<dbReference type="InterPro" id="IPR019775">
    <property type="entry name" value="WD40_repeat_CS"/>
</dbReference>
<evidence type="ECO:0000256" key="3">
    <source>
        <dbReference type="PROSITE-ProRule" id="PRU00221"/>
    </source>
</evidence>
<keyword evidence="2" id="KW-0677">Repeat</keyword>
<feature type="repeat" description="WD" evidence="3">
    <location>
        <begin position="42"/>
        <end position="83"/>
    </location>
</feature>